<dbReference type="STRING" id="708126.BW727_101383"/>
<evidence type="ECO:0000313" key="1">
    <source>
        <dbReference type="EMBL" id="AQS53750.1"/>
    </source>
</evidence>
<protein>
    <submittedName>
        <fullName evidence="1">Uncharacterized protein</fullName>
    </submittedName>
</protein>
<name>A0A1S6IQJ4_9LACT</name>
<dbReference type="KEGG" id="jda:BW727_101383"/>
<proteinExistence type="predicted"/>
<dbReference type="EMBL" id="CP019728">
    <property type="protein sequence ID" value="AQS53750.1"/>
    <property type="molecule type" value="Genomic_DNA"/>
</dbReference>
<accession>A0A1S6IQJ4</accession>
<evidence type="ECO:0000313" key="2">
    <source>
        <dbReference type="Proteomes" id="UP000188993"/>
    </source>
</evidence>
<sequence>MNLEEILNKVNQFKLDHTNSTLDIIVEHVKDLDDFYGEVYILATNSSDELVADTLLLSVEDPTSKDLEELQTIADALKEKL</sequence>
<dbReference type="AlphaFoldDB" id="A0A1S6IQJ4"/>
<reference evidence="1 2" key="1">
    <citation type="journal article" date="2014" name="Int. J. Syst. Evol. Microbiol.">
        <title>Jeotgalibaca dankookensis gen. nov., sp. nov., a member of the family Carnobacteriaceae, isolated from seujeot (Korean traditional food).</title>
        <authorList>
            <person name="Lee D.G."/>
            <person name="Trujillo M.E."/>
            <person name="Kang H."/>
            <person name="Ahn T.Y."/>
        </authorList>
    </citation>
    <scope>NUCLEOTIDE SEQUENCE [LARGE SCALE GENOMIC DNA]</scope>
    <source>
        <strain evidence="1 2">EX-07</strain>
    </source>
</reference>
<keyword evidence="2" id="KW-1185">Reference proteome</keyword>
<gene>
    <name evidence="1" type="ORF">BW727_101383</name>
</gene>
<organism evidence="1 2">
    <name type="scientific">Jeotgalibaca dankookensis</name>
    <dbReference type="NCBI Taxonomy" id="708126"/>
    <lineage>
        <taxon>Bacteria</taxon>
        <taxon>Bacillati</taxon>
        <taxon>Bacillota</taxon>
        <taxon>Bacilli</taxon>
        <taxon>Lactobacillales</taxon>
        <taxon>Carnobacteriaceae</taxon>
        <taxon>Jeotgalibaca</taxon>
    </lineage>
</organism>
<dbReference type="Proteomes" id="UP000188993">
    <property type="component" value="Chromosome"/>
</dbReference>